<keyword evidence="3" id="KW-1185">Reference proteome</keyword>
<feature type="domain" description="Winged helix DNA-binding" evidence="1">
    <location>
        <begin position="16"/>
        <end position="94"/>
    </location>
</feature>
<evidence type="ECO:0000259" key="1">
    <source>
        <dbReference type="Pfam" id="PF13601"/>
    </source>
</evidence>
<proteinExistence type="predicted"/>
<sequence length="113" mass="12335">MSHPRARLDDTIHAPVRFSIMAALAAADEADFRFLRDTVEVSDSALSKQLSTLEGAGYVKVRKTFVGRRPRTFLGLTPHGREAFDRHVEALRDIAAGAGVTPPEPTADRPRPG</sequence>
<dbReference type="SUPFAM" id="SSF46785">
    <property type="entry name" value="Winged helix' DNA-binding domain"/>
    <property type="match status" value="1"/>
</dbReference>
<name>A0A9X3NY83_9ACTN</name>
<dbReference type="EMBL" id="JAJAQC010000037">
    <property type="protein sequence ID" value="MDA0566541.1"/>
    <property type="molecule type" value="Genomic_DNA"/>
</dbReference>
<organism evidence="2 3">
    <name type="scientific">Streptomonospora mangrovi</name>
    <dbReference type="NCBI Taxonomy" id="2883123"/>
    <lineage>
        <taxon>Bacteria</taxon>
        <taxon>Bacillati</taxon>
        <taxon>Actinomycetota</taxon>
        <taxon>Actinomycetes</taxon>
        <taxon>Streptosporangiales</taxon>
        <taxon>Nocardiopsidaceae</taxon>
        <taxon>Streptomonospora</taxon>
    </lineage>
</organism>
<dbReference type="InterPro" id="IPR036390">
    <property type="entry name" value="WH_DNA-bd_sf"/>
</dbReference>
<accession>A0A9X3NY83</accession>
<comment type="caution">
    <text evidence="2">The sequence shown here is derived from an EMBL/GenBank/DDBJ whole genome shotgun (WGS) entry which is preliminary data.</text>
</comment>
<reference evidence="2" key="1">
    <citation type="submission" date="2021-10" db="EMBL/GenBank/DDBJ databases">
        <title>Streptomonospora sp. nov., isolated from mangrove soil.</title>
        <authorList>
            <person name="Chen X."/>
            <person name="Ge X."/>
            <person name="Liu W."/>
        </authorList>
    </citation>
    <scope>NUCLEOTIDE SEQUENCE</scope>
    <source>
        <strain evidence="2">S1-112</strain>
    </source>
</reference>
<dbReference type="RefSeq" id="WP_270073793.1">
    <property type="nucleotide sequence ID" value="NZ_JAJAQC010000037.1"/>
</dbReference>
<dbReference type="InterPro" id="IPR027395">
    <property type="entry name" value="WH_DNA-bd_dom"/>
</dbReference>
<gene>
    <name evidence="2" type="ORF">LG943_19820</name>
</gene>
<dbReference type="PANTHER" id="PTHR37318">
    <property type="entry name" value="BSL7504 PROTEIN"/>
    <property type="match status" value="1"/>
</dbReference>
<dbReference type="Proteomes" id="UP001140076">
    <property type="component" value="Unassembled WGS sequence"/>
</dbReference>
<evidence type="ECO:0000313" key="2">
    <source>
        <dbReference type="EMBL" id="MDA0566541.1"/>
    </source>
</evidence>
<dbReference type="Pfam" id="PF13601">
    <property type="entry name" value="HTH_34"/>
    <property type="match status" value="1"/>
</dbReference>
<evidence type="ECO:0000313" key="3">
    <source>
        <dbReference type="Proteomes" id="UP001140076"/>
    </source>
</evidence>
<dbReference type="InterPro" id="IPR036388">
    <property type="entry name" value="WH-like_DNA-bd_sf"/>
</dbReference>
<dbReference type="AlphaFoldDB" id="A0A9X3NY83"/>
<dbReference type="PANTHER" id="PTHR37318:SF1">
    <property type="entry name" value="BSL7504 PROTEIN"/>
    <property type="match status" value="1"/>
</dbReference>
<protein>
    <submittedName>
        <fullName evidence="2">Transcriptional regulator</fullName>
    </submittedName>
</protein>
<dbReference type="Gene3D" id="1.10.10.10">
    <property type="entry name" value="Winged helix-like DNA-binding domain superfamily/Winged helix DNA-binding domain"/>
    <property type="match status" value="1"/>
</dbReference>